<comment type="caution">
    <text evidence="1">The sequence shown here is derived from an EMBL/GenBank/DDBJ whole genome shotgun (WGS) entry which is preliminary data.</text>
</comment>
<dbReference type="InterPro" id="IPR015946">
    <property type="entry name" value="KH_dom-like_a/b"/>
</dbReference>
<sequence>MARFITHTKLKSVGRQTINQAGTHQYLADEPLSQHGTDAGPSPVQYLLGSLGSCLGASIRSVADKDPNVEIKLFNVDTLGEMEIYPDKSSKIVNISVKITCHTNLEPEQQTNLINRAIHICTVHNTLKAAIPIEIEILD</sequence>
<keyword evidence="2" id="KW-1185">Reference proteome</keyword>
<dbReference type="STRING" id="1423802.FC56_GL000958"/>
<dbReference type="PATRIC" id="fig|1423802.4.peg.971"/>
<name>A0A0R2D032_9LACO</name>
<dbReference type="PANTHER" id="PTHR39624:SF2">
    <property type="entry name" value="OSMC-LIKE PROTEIN"/>
    <property type="match status" value="1"/>
</dbReference>
<dbReference type="RefSeq" id="WP_056978773.1">
    <property type="nucleotide sequence ID" value="NZ_AYZR01000009.1"/>
</dbReference>
<protein>
    <submittedName>
        <fullName evidence="1">OsmC family protein</fullName>
    </submittedName>
</protein>
<reference evidence="1 2" key="1">
    <citation type="journal article" date="2015" name="Genome Announc.">
        <title>Expanding the biotechnology potential of lactobacilli through comparative genomics of 213 strains and associated genera.</title>
        <authorList>
            <person name="Sun Z."/>
            <person name="Harris H.M."/>
            <person name="McCann A."/>
            <person name="Guo C."/>
            <person name="Argimon S."/>
            <person name="Zhang W."/>
            <person name="Yang X."/>
            <person name="Jeffery I.B."/>
            <person name="Cooney J.C."/>
            <person name="Kagawa T.F."/>
            <person name="Liu W."/>
            <person name="Song Y."/>
            <person name="Salvetti E."/>
            <person name="Wrobel A."/>
            <person name="Rasinkangas P."/>
            <person name="Parkhill J."/>
            <person name="Rea M.C."/>
            <person name="O'Sullivan O."/>
            <person name="Ritari J."/>
            <person name="Douillard F.P."/>
            <person name="Paul Ross R."/>
            <person name="Yang R."/>
            <person name="Briner A.E."/>
            <person name="Felis G.E."/>
            <person name="de Vos W.M."/>
            <person name="Barrangou R."/>
            <person name="Klaenhammer T.R."/>
            <person name="Caufield P.W."/>
            <person name="Cui Y."/>
            <person name="Zhang H."/>
            <person name="O'Toole P.W."/>
        </authorList>
    </citation>
    <scope>NUCLEOTIDE SEQUENCE [LARGE SCALE GENOMIC DNA]</scope>
    <source>
        <strain evidence="1 2">DSM 24302</strain>
    </source>
</reference>
<dbReference type="Proteomes" id="UP000051256">
    <property type="component" value="Unassembled WGS sequence"/>
</dbReference>
<dbReference type="InterPro" id="IPR003718">
    <property type="entry name" value="OsmC/Ohr_fam"/>
</dbReference>
<proteinExistence type="predicted"/>
<dbReference type="SUPFAM" id="SSF82784">
    <property type="entry name" value="OsmC-like"/>
    <property type="match status" value="1"/>
</dbReference>
<organism evidence="1 2">
    <name type="scientific">Lentilactobacillus senioris DSM 24302 = JCM 17472</name>
    <dbReference type="NCBI Taxonomy" id="1423802"/>
    <lineage>
        <taxon>Bacteria</taxon>
        <taxon>Bacillati</taxon>
        <taxon>Bacillota</taxon>
        <taxon>Bacilli</taxon>
        <taxon>Lactobacillales</taxon>
        <taxon>Lactobacillaceae</taxon>
        <taxon>Lentilactobacillus</taxon>
    </lineage>
</organism>
<evidence type="ECO:0000313" key="2">
    <source>
        <dbReference type="Proteomes" id="UP000051256"/>
    </source>
</evidence>
<dbReference type="PANTHER" id="PTHR39624">
    <property type="entry name" value="PROTEIN INVOLVED IN RIMO-MEDIATED BETA-METHYLTHIOLATION OF RIBOSOMAL PROTEIN S12 YCAO"/>
    <property type="match status" value="1"/>
</dbReference>
<accession>A0A0R2D032</accession>
<gene>
    <name evidence="1" type="ORF">FC56_GL000958</name>
</gene>
<dbReference type="InterPro" id="IPR036102">
    <property type="entry name" value="OsmC/Ohrsf"/>
</dbReference>
<dbReference type="Pfam" id="PF02566">
    <property type="entry name" value="OsmC"/>
    <property type="match status" value="1"/>
</dbReference>
<dbReference type="Gene3D" id="3.30.300.20">
    <property type="match status" value="1"/>
</dbReference>
<dbReference type="AlphaFoldDB" id="A0A0R2D032"/>
<dbReference type="EMBL" id="AYZR01000009">
    <property type="protein sequence ID" value="KRM93292.1"/>
    <property type="molecule type" value="Genomic_DNA"/>
</dbReference>
<evidence type="ECO:0000313" key="1">
    <source>
        <dbReference type="EMBL" id="KRM93292.1"/>
    </source>
</evidence>